<reference evidence="3 4" key="2">
    <citation type="submission" date="2014-03" db="EMBL/GenBank/DDBJ databases">
        <title>The Genome Sequence of Anncaliia algerae insect isolate PRA339.</title>
        <authorList>
            <consortium name="The Broad Institute Genome Sequencing Platform"/>
            <consortium name="The Broad Institute Genome Sequencing Center for Infectious Disease"/>
            <person name="Cuomo C."/>
            <person name="Becnel J."/>
            <person name="Sanscrainte N."/>
            <person name="Walker B."/>
            <person name="Young S.K."/>
            <person name="Zeng Q."/>
            <person name="Gargeya S."/>
            <person name="Fitzgerald M."/>
            <person name="Haas B."/>
            <person name="Abouelleil A."/>
            <person name="Alvarado L."/>
            <person name="Arachchi H.M."/>
            <person name="Berlin A.M."/>
            <person name="Chapman S.B."/>
            <person name="Dewar J."/>
            <person name="Goldberg J."/>
            <person name="Griggs A."/>
            <person name="Gujja S."/>
            <person name="Hansen M."/>
            <person name="Howarth C."/>
            <person name="Imamovic A."/>
            <person name="Larimer J."/>
            <person name="McCowan C."/>
            <person name="Murphy C."/>
            <person name="Neiman D."/>
            <person name="Pearson M."/>
            <person name="Priest M."/>
            <person name="Roberts A."/>
            <person name="Saif S."/>
            <person name="Shea T."/>
            <person name="Sisk P."/>
            <person name="Sykes S."/>
            <person name="Wortman J."/>
            <person name="Nusbaum C."/>
            <person name="Birren B."/>
        </authorList>
    </citation>
    <scope>NUCLEOTIDE SEQUENCE [LARGE SCALE GENOMIC DNA]</scope>
    <source>
        <strain evidence="3 4">PRA339</strain>
    </source>
</reference>
<organism evidence="3 4">
    <name type="scientific">Anncaliia algerae PRA339</name>
    <dbReference type="NCBI Taxonomy" id="1288291"/>
    <lineage>
        <taxon>Eukaryota</taxon>
        <taxon>Fungi</taxon>
        <taxon>Fungi incertae sedis</taxon>
        <taxon>Microsporidia</taxon>
        <taxon>Tubulinosematoidea</taxon>
        <taxon>Tubulinosematidae</taxon>
        <taxon>Anncaliia</taxon>
    </lineage>
</organism>
<evidence type="ECO:0000313" key="4">
    <source>
        <dbReference type="Proteomes" id="UP000030655"/>
    </source>
</evidence>
<dbReference type="VEuPathDB" id="MicrosporidiaDB:H312_00396"/>
<proteinExistence type="inferred from homology"/>
<dbReference type="InterPro" id="IPR024078">
    <property type="entry name" value="LmbE-like_dom_sf"/>
</dbReference>
<keyword evidence="4" id="KW-1185">Reference proteome</keyword>
<dbReference type="SUPFAM" id="SSF102588">
    <property type="entry name" value="LmbE-like"/>
    <property type="match status" value="1"/>
</dbReference>
<comment type="similarity">
    <text evidence="1">Belongs to the PIGL family.</text>
</comment>
<protein>
    <recommendedName>
        <fullName evidence="2">N-acetylglucosaminylphosphatidylinositol deacetylase</fullName>
        <ecNumber evidence="2">3.5.1.89</ecNumber>
    </recommendedName>
</protein>
<dbReference type="Proteomes" id="UP000030655">
    <property type="component" value="Unassembled WGS sequence"/>
</dbReference>
<dbReference type="Gene3D" id="3.40.50.10320">
    <property type="entry name" value="LmbE-like"/>
    <property type="match status" value="1"/>
</dbReference>
<accession>A0A059F5A5</accession>
<dbReference type="OrthoDB" id="440160at2759"/>
<dbReference type="Pfam" id="PF02585">
    <property type="entry name" value="PIG-L"/>
    <property type="match status" value="1"/>
</dbReference>
<reference evidence="4" key="1">
    <citation type="submission" date="2013-02" db="EMBL/GenBank/DDBJ databases">
        <authorList>
            <consortium name="The Broad Institute Genome Sequencing Platform"/>
            <person name="Cuomo C."/>
            <person name="Becnel J."/>
            <person name="Sanscrainte N."/>
            <person name="Walker B."/>
            <person name="Young S.K."/>
            <person name="Zeng Q."/>
            <person name="Gargeya S."/>
            <person name="Fitzgerald M."/>
            <person name="Haas B."/>
            <person name="Abouelleil A."/>
            <person name="Alvarado L."/>
            <person name="Arachchi H.M."/>
            <person name="Berlin A.M."/>
            <person name="Chapman S.B."/>
            <person name="Dewar J."/>
            <person name="Goldberg J."/>
            <person name="Griggs A."/>
            <person name="Gujja S."/>
            <person name="Hansen M."/>
            <person name="Howarth C."/>
            <person name="Imamovic A."/>
            <person name="Larimer J."/>
            <person name="McCowan C."/>
            <person name="Murphy C."/>
            <person name="Neiman D."/>
            <person name="Pearson M."/>
            <person name="Priest M."/>
            <person name="Roberts A."/>
            <person name="Saif S."/>
            <person name="Shea T."/>
            <person name="Sisk P."/>
            <person name="Sykes S."/>
            <person name="Wortman J."/>
            <person name="Nusbaum C."/>
            <person name="Birren B."/>
        </authorList>
    </citation>
    <scope>NUCLEOTIDE SEQUENCE [LARGE SCALE GENOMIC DNA]</scope>
    <source>
        <strain evidence="4">PRA339</strain>
    </source>
</reference>
<dbReference type="PANTHER" id="PTHR12993">
    <property type="entry name" value="N-ACETYLGLUCOSAMINYL-PHOSPHATIDYLINOSITOL DE-N-ACETYLASE-RELATED"/>
    <property type="match status" value="1"/>
</dbReference>
<dbReference type="UniPathway" id="UPA00196"/>
<dbReference type="HOGENOM" id="CLU_034979_1_0_1"/>
<dbReference type="GO" id="GO:0005783">
    <property type="term" value="C:endoplasmic reticulum"/>
    <property type="evidence" value="ECO:0007669"/>
    <property type="project" value="TreeGrafter"/>
</dbReference>
<gene>
    <name evidence="3" type="ORF">H312_00396</name>
</gene>
<evidence type="ECO:0000256" key="2">
    <source>
        <dbReference type="ARBA" id="ARBA00012176"/>
    </source>
</evidence>
<dbReference type="GO" id="GO:0006506">
    <property type="term" value="P:GPI anchor biosynthetic process"/>
    <property type="evidence" value="ECO:0007669"/>
    <property type="project" value="UniProtKB-UniPathway"/>
</dbReference>
<evidence type="ECO:0000256" key="1">
    <source>
        <dbReference type="ARBA" id="ARBA00006066"/>
    </source>
</evidence>
<dbReference type="EMBL" id="KK365132">
    <property type="protein sequence ID" value="KCZ82121.1"/>
    <property type="molecule type" value="Genomic_DNA"/>
</dbReference>
<dbReference type="InterPro" id="IPR003737">
    <property type="entry name" value="GlcNAc_PI_deacetylase-related"/>
</dbReference>
<dbReference type="GO" id="GO:0016020">
    <property type="term" value="C:membrane"/>
    <property type="evidence" value="ECO:0007669"/>
    <property type="project" value="GOC"/>
</dbReference>
<dbReference type="EC" id="3.5.1.89" evidence="2"/>
<dbReference type="GO" id="GO:0000225">
    <property type="term" value="F:N-acetylglucosaminylphosphatidylinositol deacetylase activity"/>
    <property type="evidence" value="ECO:0007669"/>
    <property type="project" value="UniProtKB-EC"/>
</dbReference>
<name>A0A059F5A5_9MICR</name>
<dbReference type="AlphaFoldDB" id="A0A059F5A5"/>
<dbReference type="STRING" id="1288291.A0A059F5A5"/>
<evidence type="ECO:0000313" key="3">
    <source>
        <dbReference type="EMBL" id="KCZ82121.1"/>
    </source>
</evidence>
<sequence length="213" mass="25389">MILKNLLKTFLFFTIFLSFKYKLTRNRNKHLKGTTLLLTSHPDDETMFFSPFILNNKNTFILCLSGDAERKEEMKNWSKKSNIKSFCCDLIDNTDWDENKILLLLENLFSYHKFTRIVTFDEYGVSGHKNHISCHKAVKSFVNSNDVQSLYLKSLPFYQKYGLFFSKGKCLFSCNFSQYFTSVKLMLCHRSQLKWFRVLYFIFSNYLFINVYN</sequence>
<dbReference type="PANTHER" id="PTHR12993:SF11">
    <property type="entry name" value="N-ACETYLGLUCOSAMINYL-PHOSPHATIDYLINOSITOL DE-N-ACETYLASE"/>
    <property type="match status" value="1"/>
</dbReference>